<reference evidence="7" key="1">
    <citation type="submission" date="2022-06" db="EMBL/GenBank/DDBJ databases">
        <title>Complete genome sequence of soil microorganisms Streptomyces sp. Qhu-M197 isolated from Alpine meadows habitats on the Tibetan Plateau.</title>
        <authorList>
            <person name="Zhang B."/>
            <person name="Xiang X."/>
            <person name="Fan J."/>
        </authorList>
    </citation>
    <scope>NUCLEOTIDE SEQUENCE</scope>
    <source>
        <strain evidence="7">Qhu-M197</strain>
    </source>
</reference>
<accession>A0ABY4ZDK5</accession>
<dbReference type="EMBL" id="CP099468">
    <property type="protein sequence ID" value="USQ87128.1"/>
    <property type="molecule type" value="Genomic_DNA"/>
</dbReference>
<evidence type="ECO:0000256" key="3">
    <source>
        <dbReference type="ARBA" id="ARBA00022827"/>
    </source>
</evidence>
<dbReference type="InterPro" id="IPR036188">
    <property type="entry name" value="FAD/NAD-bd_sf"/>
</dbReference>
<evidence type="ECO:0000259" key="6">
    <source>
        <dbReference type="Pfam" id="PF07992"/>
    </source>
</evidence>
<dbReference type="SUPFAM" id="SSF51905">
    <property type="entry name" value="FAD/NAD(P)-binding domain"/>
    <property type="match status" value="2"/>
</dbReference>
<proteinExistence type="predicted"/>
<feature type="domain" description="FAD/NAD(P)-binding" evidence="6">
    <location>
        <begin position="3"/>
        <end position="292"/>
    </location>
</feature>
<organism evidence="7 8">
    <name type="scientific">Streptomyces phaeoluteigriseus</name>
    <dbReference type="NCBI Taxonomy" id="114686"/>
    <lineage>
        <taxon>Bacteria</taxon>
        <taxon>Bacillati</taxon>
        <taxon>Actinomycetota</taxon>
        <taxon>Actinomycetes</taxon>
        <taxon>Kitasatosporales</taxon>
        <taxon>Streptomycetaceae</taxon>
        <taxon>Streptomyces</taxon>
        <taxon>Streptomyces aurantiacus group</taxon>
    </lineage>
</organism>
<keyword evidence="3" id="KW-0274">FAD</keyword>
<keyword evidence="4" id="KW-0560">Oxidoreductase</keyword>
<dbReference type="PRINTS" id="PR00368">
    <property type="entry name" value="FADPNR"/>
</dbReference>
<name>A0ABY4ZDK5_9ACTN</name>
<dbReference type="InterPro" id="IPR050446">
    <property type="entry name" value="FAD-oxidoreductase/Apoptosis"/>
</dbReference>
<dbReference type="RefSeq" id="WP_252553040.1">
    <property type="nucleotide sequence ID" value="NZ_CP099468.1"/>
</dbReference>
<keyword evidence="2" id="KW-0285">Flavoprotein</keyword>
<dbReference type="PRINTS" id="PR00411">
    <property type="entry name" value="PNDRDTASEI"/>
</dbReference>
<dbReference type="PANTHER" id="PTHR43557">
    <property type="entry name" value="APOPTOSIS-INDUCING FACTOR 1"/>
    <property type="match status" value="1"/>
</dbReference>
<dbReference type="InterPro" id="IPR016156">
    <property type="entry name" value="FAD/NAD-linked_Rdtase_dimer_sf"/>
</dbReference>
<keyword evidence="8" id="KW-1185">Reference proteome</keyword>
<dbReference type="InterPro" id="IPR023753">
    <property type="entry name" value="FAD/NAD-binding_dom"/>
</dbReference>
<evidence type="ECO:0000256" key="4">
    <source>
        <dbReference type="ARBA" id="ARBA00023002"/>
    </source>
</evidence>
<dbReference type="PANTHER" id="PTHR43557:SF2">
    <property type="entry name" value="RIESKE DOMAIN-CONTAINING PROTEIN-RELATED"/>
    <property type="match status" value="1"/>
</dbReference>
<dbReference type="SUPFAM" id="SSF55424">
    <property type="entry name" value="FAD/NAD-linked reductases, dimerisation (C-terminal) domain"/>
    <property type="match status" value="1"/>
</dbReference>
<feature type="region of interest" description="Disordered" evidence="5">
    <location>
        <begin position="331"/>
        <end position="383"/>
    </location>
</feature>
<protein>
    <submittedName>
        <fullName evidence="7">FAD-dependent oxidoreductase</fullName>
    </submittedName>
</protein>
<comment type="cofactor">
    <cofactor evidence="1">
        <name>FAD</name>
        <dbReference type="ChEBI" id="CHEBI:57692"/>
    </cofactor>
</comment>
<dbReference type="Gene3D" id="3.30.390.30">
    <property type="match status" value="2"/>
</dbReference>
<evidence type="ECO:0000313" key="8">
    <source>
        <dbReference type="Proteomes" id="UP001056374"/>
    </source>
</evidence>
<dbReference type="Pfam" id="PF07992">
    <property type="entry name" value="Pyr_redox_2"/>
    <property type="match status" value="1"/>
</dbReference>
<dbReference type="Proteomes" id="UP001056374">
    <property type="component" value="Chromosome"/>
</dbReference>
<evidence type="ECO:0000256" key="1">
    <source>
        <dbReference type="ARBA" id="ARBA00001974"/>
    </source>
</evidence>
<feature type="compositionally biased region" description="Acidic residues" evidence="5">
    <location>
        <begin position="342"/>
        <end position="370"/>
    </location>
</feature>
<evidence type="ECO:0000256" key="2">
    <source>
        <dbReference type="ARBA" id="ARBA00022630"/>
    </source>
</evidence>
<feature type="compositionally biased region" description="Basic and acidic residues" evidence="5">
    <location>
        <begin position="331"/>
        <end position="340"/>
    </location>
</feature>
<evidence type="ECO:0000256" key="5">
    <source>
        <dbReference type="SAM" id="MobiDB-lite"/>
    </source>
</evidence>
<gene>
    <name evidence="7" type="ORF">NFX46_27475</name>
</gene>
<evidence type="ECO:0000313" key="7">
    <source>
        <dbReference type="EMBL" id="USQ87128.1"/>
    </source>
</evidence>
<sequence>MRTVTVVGASLAGLYAARELRAQGFDGRLVIIGEEPHAPYDRPPLSKDFLTGRADEARLALTDPEETDGLDAEWLLGLRAHGLDARARTVLLGDGRTVATDGVVIATGASARRLPGDGLAGVHTLRTLDDARRLREDLGRGTRRIVVIGGGFIGAETASSCATLGHSVTVVEAAPLPLVPQLGADLAAACAALHRRGGVELITGTGVAGLRGAGAVTGVELSDGRTLSADIVIVGIGATPNTAWLAGSTLALHDGVLCDDGCATALPQVVAVGDVARVGGSRAEHWTSATEQPRVAVANLLAGRTTHTLRSVPYFWSDQYGSRIQFAGRRRDGDTVRITEGEATEGETTEGETTEGETTEGETTEGEATEGETTGSAPVGGGFLALYERDGRTTAVLSVDRPRAFMRARRALAAEEGRASAGAA</sequence>
<dbReference type="Gene3D" id="3.50.50.60">
    <property type="entry name" value="FAD/NAD(P)-binding domain"/>
    <property type="match status" value="2"/>
</dbReference>